<organism evidence="1 2">
    <name type="scientific">Hibiscus sabdariffa</name>
    <name type="common">roselle</name>
    <dbReference type="NCBI Taxonomy" id="183260"/>
    <lineage>
        <taxon>Eukaryota</taxon>
        <taxon>Viridiplantae</taxon>
        <taxon>Streptophyta</taxon>
        <taxon>Embryophyta</taxon>
        <taxon>Tracheophyta</taxon>
        <taxon>Spermatophyta</taxon>
        <taxon>Magnoliopsida</taxon>
        <taxon>eudicotyledons</taxon>
        <taxon>Gunneridae</taxon>
        <taxon>Pentapetalae</taxon>
        <taxon>rosids</taxon>
        <taxon>malvids</taxon>
        <taxon>Malvales</taxon>
        <taxon>Malvaceae</taxon>
        <taxon>Malvoideae</taxon>
        <taxon>Hibiscus</taxon>
    </lineage>
</organism>
<sequence length="129" mass="13995">MPCLIAVVSPLGYSYSVNGADRICEYNVYFTGSGNCTTTQDQGCDVDLPGFSICGSVRDIGWHLEFRSKHSQGRGLDYVMRPVIRPLQPPLGVVMMQDFIGSDKGCGEGNIGLGNRAPIRDHGCKKVQP</sequence>
<proteinExistence type="predicted"/>
<dbReference type="EMBL" id="JBBPBM010000013">
    <property type="protein sequence ID" value="KAK8561534.1"/>
    <property type="molecule type" value="Genomic_DNA"/>
</dbReference>
<protein>
    <submittedName>
        <fullName evidence="1">Uncharacterized protein</fullName>
    </submittedName>
</protein>
<accession>A0ABR2EHQ5</accession>
<comment type="caution">
    <text evidence="1">The sequence shown here is derived from an EMBL/GenBank/DDBJ whole genome shotgun (WGS) entry which is preliminary data.</text>
</comment>
<keyword evidence="2" id="KW-1185">Reference proteome</keyword>
<gene>
    <name evidence="1" type="ORF">V6N12_048600</name>
</gene>
<name>A0ABR2EHQ5_9ROSI</name>
<dbReference type="Proteomes" id="UP001472677">
    <property type="component" value="Unassembled WGS sequence"/>
</dbReference>
<reference evidence="1 2" key="1">
    <citation type="journal article" date="2024" name="G3 (Bethesda)">
        <title>Genome assembly of Hibiscus sabdariffa L. provides insights into metabolisms of medicinal natural products.</title>
        <authorList>
            <person name="Kim T."/>
        </authorList>
    </citation>
    <scope>NUCLEOTIDE SEQUENCE [LARGE SCALE GENOMIC DNA]</scope>
    <source>
        <strain evidence="1">TK-2024</strain>
        <tissue evidence="1">Old leaves</tissue>
    </source>
</reference>
<evidence type="ECO:0000313" key="2">
    <source>
        <dbReference type="Proteomes" id="UP001472677"/>
    </source>
</evidence>
<evidence type="ECO:0000313" key="1">
    <source>
        <dbReference type="EMBL" id="KAK8561534.1"/>
    </source>
</evidence>